<evidence type="ECO:0000256" key="1">
    <source>
        <dbReference type="SAM" id="SignalP"/>
    </source>
</evidence>
<keyword evidence="4" id="KW-1185">Reference proteome</keyword>
<dbReference type="GO" id="GO:0015833">
    <property type="term" value="P:peptide transport"/>
    <property type="evidence" value="ECO:0007669"/>
    <property type="project" value="TreeGrafter"/>
</dbReference>
<dbReference type="PIRSF" id="PIRSF002741">
    <property type="entry name" value="MppA"/>
    <property type="match status" value="1"/>
</dbReference>
<dbReference type="PROSITE" id="PS51257">
    <property type="entry name" value="PROKAR_LIPOPROTEIN"/>
    <property type="match status" value="1"/>
</dbReference>
<dbReference type="Gene3D" id="3.40.190.10">
    <property type="entry name" value="Periplasmic binding protein-like II"/>
    <property type="match status" value="1"/>
</dbReference>
<evidence type="ECO:0000259" key="2">
    <source>
        <dbReference type="Pfam" id="PF00496"/>
    </source>
</evidence>
<evidence type="ECO:0000313" key="4">
    <source>
        <dbReference type="Proteomes" id="UP000555407"/>
    </source>
</evidence>
<proteinExistence type="predicted"/>
<reference evidence="3 4" key="1">
    <citation type="submission" date="2020-03" db="EMBL/GenBank/DDBJ databases">
        <title>Sequencing the genomes of 1000 actinobacteria strains.</title>
        <authorList>
            <person name="Klenk H.-P."/>
        </authorList>
    </citation>
    <scope>NUCLEOTIDE SEQUENCE [LARGE SCALE GENOMIC DNA]</scope>
    <source>
        <strain evidence="3 4">DSM 45490</strain>
    </source>
</reference>
<comment type="caution">
    <text evidence="3">The sequence shown here is derived from an EMBL/GenBank/DDBJ whole genome shotgun (WGS) entry which is preliminary data.</text>
</comment>
<feature type="chain" id="PRO_5039167801" evidence="1">
    <location>
        <begin position="24"/>
        <end position="565"/>
    </location>
</feature>
<dbReference type="AlphaFoldDB" id="A0A7X6A1F9"/>
<dbReference type="SUPFAM" id="SSF53850">
    <property type="entry name" value="Periplasmic binding protein-like II"/>
    <property type="match status" value="1"/>
</dbReference>
<gene>
    <name evidence="3" type="ORF">BJY22_002871</name>
</gene>
<dbReference type="CDD" id="cd08506">
    <property type="entry name" value="PBP2_clavulanate_OppA2"/>
    <property type="match status" value="1"/>
</dbReference>
<feature type="signal peptide" evidence="1">
    <location>
        <begin position="1"/>
        <end position="23"/>
    </location>
</feature>
<dbReference type="GO" id="GO:0042597">
    <property type="term" value="C:periplasmic space"/>
    <property type="evidence" value="ECO:0007669"/>
    <property type="project" value="UniProtKB-ARBA"/>
</dbReference>
<evidence type="ECO:0000313" key="3">
    <source>
        <dbReference type="EMBL" id="NIK57154.1"/>
    </source>
</evidence>
<dbReference type="InterPro" id="IPR030678">
    <property type="entry name" value="Peptide/Ni-bd"/>
</dbReference>
<dbReference type="PANTHER" id="PTHR30290">
    <property type="entry name" value="PERIPLASMIC BINDING COMPONENT OF ABC TRANSPORTER"/>
    <property type="match status" value="1"/>
</dbReference>
<dbReference type="InterPro" id="IPR039424">
    <property type="entry name" value="SBP_5"/>
</dbReference>
<dbReference type="PANTHER" id="PTHR30290:SF83">
    <property type="entry name" value="ABC TRANSPORTER SUBSTRATE-BINDING PROTEIN"/>
    <property type="match status" value="1"/>
</dbReference>
<dbReference type="Gene3D" id="3.10.105.10">
    <property type="entry name" value="Dipeptide-binding Protein, Domain 3"/>
    <property type="match status" value="1"/>
</dbReference>
<dbReference type="EMBL" id="JAASRO010000001">
    <property type="protein sequence ID" value="NIK57154.1"/>
    <property type="molecule type" value="Genomic_DNA"/>
</dbReference>
<sequence>MDHLKRTGVAIAVGFGLSLTAVACGGGDSETPGAQATAGAKGGTVTVYHVSDVEHLDPARNFVTDSQMIGKLITRTLTDYRYDAKAKKIVLEKDLAESYESSPDFKTWTFKLKDGLKYEDGSPIVAADIKYNAERSFAADMAEGAPYAHEYLDCPGYKGPYVANNNGGKGCTAIEVPDEKTIVFKLNRAVASFDGTASMKVFSPVPKAKDTRTKYDNHPVASGPYKIETYTRKKTLVLVRNDQWDQKTDPLRNALPDKFIFKFGDAEATVDQRLIANGTADQSSLSFAGVQPENIAKTNQASVKDRVVKGTDICRRYIAFNQQKPLLKNQKLREALYYGLDRTSYRDGRGGEQLAAVVDSIIPQDMEGYKAEEHFKAPPEGDQAKAKQLLTEAGYKGEKLVLSTADSGLAVKAAEAAQASWKAVGINVDIQKIPGDNYYSTQQQDSSAADLITAGWCYDWASLTTIVPSVLGPDTTAPNKAAQNNYGRSQAGWDKMKELSAETDKGKIETGLSDLYGEIMKTAPLVPTVQDLNVYVVGSNLDNVVADPNTGGLPDLTQIGVKKVS</sequence>
<dbReference type="InterPro" id="IPR000914">
    <property type="entry name" value="SBP_5_dom"/>
</dbReference>
<dbReference type="GO" id="GO:1904680">
    <property type="term" value="F:peptide transmembrane transporter activity"/>
    <property type="evidence" value="ECO:0007669"/>
    <property type="project" value="TreeGrafter"/>
</dbReference>
<accession>A0A7X6A1F9</accession>
<organism evidence="3 4">
    <name type="scientific">Kribbella shirazensis</name>
    <dbReference type="NCBI Taxonomy" id="1105143"/>
    <lineage>
        <taxon>Bacteria</taxon>
        <taxon>Bacillati</taxon>
        <taxon>Actinomycetota</taxon>
        <taxon>Actinomycetes</taxon>
        <taxon>Propionibacteriales</taxon>
        <taxon>Kribbellaceae</taxon>
        <taxon>Kribbella</taxon>
    </lineage>
</organism>
<dbReference type="Pfam" id="PF00496">
    <property type="entry name" value="SBP_bac_5"/>
    <property type="match status" value="1"/>
</dbReference>
<dbReference type="Proteomes" id="UP000555407">
    <property type="component" value="Unassembled WGS sequence"/>
</dbReference>
<dbReference type="RefSeq" id="WP_167207042.1">
    <property type="nucleotide sequence ID" value="NZ_JAASRO010000001.1"/>
</dbReference>
<feature type="domain" description="Solute-binding protein family 5" evidence="2">
    <location>
        <begin position="92"/>
        <end position="468"/>
    </location>
</feature>
<keyword evidence="1" id="KW-0732">Signal</keyword>
<name>A0A7X6A1F9_9ACTN</name>
<protein>
    <submittedName>
        <fullName evidence="3">Peptide/nickel transport system substrate-binding protein</fullName>
    </submittedName>
</protein>
<dbReference type="GO" id="GO:0043190">
    <property type="term" value="C:ATP-binding cassette (ABC) transporter complex"/>
    <property type="evidence" value="ECO:0007669"/>
    <property type="project" value="InterPro"/>
</dbReference>